<dbReference type="PANTHER" id="PTHR23421">
    <property type="entry name" value="BETA-GALACTOSIDASE RELATED"/>
    <property type="match status" value="1"/>
</dbReference>
<keyword evidence="7 13" id="KW-0732">Signal</keyword>
<evidence type="ECO:0000256" key="12">
    <source>
        <dbReference type="RuleBase" id="RU003679"/>
    </source>
</evidence>
<feature type="domain" description="SUEL-type lectin" evidence="14">
    <location>
        <begin position="743"/>
        <end position="829"/>
    </location>
</feature>
<dbReference type="Gene3D" id="2.60.120.260">
    <property type="entry name" value="Galactose-binding domain-like"/>
    <property type="match status" value="1"/>
</dbReference>
<comment type="similarity">
    <text evidence="3 12">Belongs to the glycosyl hydrolase 35 family.</text>
</comment>
<dbReference type="InterPro" id="IPR000922">
    <property type="entry name" value="Lectin_gal-bd_dom"/>
</dbReference>
<name>A0A3S3Q5T4_9MAGN</name>
<keyword evidence="9" id="KW-0325">Glycoprotein</keyword>
<dbReference type="FunFam" id="2.60.120.260:FF:000142">
    <property type="entry name" value="Beta-galactosidase"/>
    <property type="match status" value="1"/>
</dbReference>
<evidence type="ECO:0000256" key="3">
    <source>
        <dbReference type="ARBA" id="ARBA00009809"/>
    </source>
</evidence>
<dbReference type="Pfam" id="PF02140">
    <property type="entry name" value="SUEL_Lectin"/>
    <property type="match status" value="1"/>
</dbReference>
<keyword evidence="5" id="KW-0052">Apoplast</keyword>
<sequence length="841" mass="94622">MWSSHIIFLLKLVCLFALAATVSAKGKGKGGTGVTYDAKSLIIHGKRELIFSGSIHYARSTPQMWPDLIARAKAGGLNCIQTYTFWNGHEPVEGQYNFKGRYDLVKFIKEVDKQGLYVTLRIGPFIQAEWNHGGLPFWLREVKNMTFRTDNEPFKYHMERYTKKIVSMMQKENLYASHGGPIILTQIENEYDTIKRAFEDKGTSYIHWAGKMAVSLKTGVPWIMCKQKNAPDEVISACNGRHCADTFSGPNGPNKPSLWTENWTQQFTIFGDPLSIRSSEDIAYAVTRFFSKNGSHVNYYMYHGGTNFGRTAAAFVTTVYYDDAPLDEFGLPKEPKYSHLRDVHQALNLCKKALLSGTSSIQNLGENLEAIIYEQPRSDVCVAFLENIDKRKPATVTFNGTKYYLPARSVSILGDCNTVLFNTHQVSAQHNLRSYKPAEETNKNWEWQMYQEKVPTVENSTINKDSPIEHNVLAKDTTDYVWFLTTLELDDDDLPWRSDVSPVLEVQSLGHGVVVFINNAFVGSVYGKKDKQSCYFKEEVPLKTGKNDIALLGMTIGLPDSGVYLEKRFAGVRFLSVKGLNTGTLDMSENLWGHKVGLEGERLLIFTEKGAKKVKWSSAQASQPLTWYKTYFDAPHGDSPIAVDLRGMSKGQLWINGESIGRYWSSNFHASYKPTQAIYHVPRSFLKPTNNLLVVFEETGGKPEKIRFTNVDRDTICTYVTEFHPPPIDSWEIKDDKIRAVAEVMKPHSQLKCPEDKVITLVEFASFGDPEGVCGHYTPGKCDYQNSKSVVEKLCLGKSTCKIPIQIETFGGEKCKGTGKGLAIQAKCGEQQKSQKSNQKA</sequence>
<evidence type="ECO:0000256" key="2">
    <source>
        <dbReference type="ARBA" id="ARBA00004271"/>
    </source>
</evidence>
<dbReference type="EC" id="3.2.1.23" evidence="4 11"/>
<dbReference type="PROSITE" id="PS01182">
    <property type="entry name" value="GLYCOSYL_HYDROL_F35"/>
    <property type="match status" value="1"/>
</dbReference>
<feature type="chain" id="PRO_5018581851" description="Beta-galactosidase" evidence="13">
    <location>
        <begin position="25"/>
        <end position="841"/>
    </location>
</feature>
<gene>
    <name evidence="15" type="ORF">CKAN_00780400</name>
</gene>
<keyword evidence="10 11" id="KW-0326">Glycosidase</keyword>
<dbReference type="Proteomes" id="UP000283530">
    <property type="component" value="Unassembled WGS sequence"/>
</dbReference>
<dbReference type="PRINTS" id="PR00742">
    <property type="entry name" value="GLHYDRLASE35"/>
</dbReference>
<evidence type="ECO:0000256" key="5">
    <source>
        <dbReference type="ARBA" id="ARBA00022523"/>
    </source>
</evidence>
<dbReference type="Gene3D" id="2.60.120.740">
    <property type="match status" value="1"/>
</dbReference>
<dbReference type="PROSITE" id="PS50228">
    <property type="entry name" value="SUEL_LECTIN"/>
    <property type="match status" value="1"/>
</dbReference>
<dbReference type="GO" id="GO:0030246">
    <property type="term" value="F:carbohydrate binding"/>
    <property type="evidence" value="ECO:0007669"/>
    <property type="project" value="InterPro"/>
</dbReference>
<evidence type="ECO:0000256" key="4">
    <source>
        <dbReference type="ARBA" id="ARBA00012756"/>
    </source>
</evidence>
<evidence type="ECO:0000256" key="11">
    <source>
        <dbReference type="RuleBase" id="RU000675"/>
    </source>
</evidence>
<dbReference type="AlphaFoldDB" id="A0A3S3Q5T4"/>
<keyword evidence="16" id="KW-1185">Reference proteome</keyword>
<dbReference type="CDD" id="cd22842">
    <property type="entry name" value="Gal_Rha_Lectin_BGal"/>
    <property type="match status" value="1"/>
</dbReference>
<dbReference type="Pfam" id="PF21467">
    <property type="entry name" value="BetaGal_gal-bd"/>
    <property type="match status" value="1"/>
</dbReference>
<dbReference type="STRING" id="337451.A0A3S3Q5T4"/>
<evidence type="ECO:0000256" key="13">
    <source>
        <dbReference type="SAM" id="SignalP"/>
    </source>
</evidence>
<dbReference type="InterPro" id="IPR041392">
    <property type="entry name" value="GHD"/>
</dbReference>
<dbReference type="FunFam" id="2.60.120.260:FF:000050">
    <property type="entry name" value="Beta-galactosidase"/>
    <property type="match status" value="1"/>
</dbReference>
<accession>A0A3S3Q5T4</accession>
<dbReference type="FunFam" id="3.20.20.80:FF:000006">
    <property type="entry name" value="Beta-galactosidase"/>
    <property type="match status" value="1"/>
</dbReference>
<evidence type="ECO:0000256" key="8">
    <source>
        <dbReference type="ARBA" id="ARBA00022801"/>
    </source>
</evidence>
<evidence type="ECO:0000259" key="14">
    <source>
        <dbReference type="PROSITE" id="PS50228"/>
    </source>
</evidence>
<evidence type="ECO:0000313" key="16">
    <source>
        <dbReference type="Proteomes" id="UP000283530"/>
    </source>
</evidence>
<dbReference type="Gene3D" id="3.20.20.80">
    <property type="entry name" value="Glycosidases"/>
    <property type="match status" value="1"/>
</dbReference>
<dbReference type="InterPro" id="IPR043159">
    <property type="entry name" value="Lectin_gal-bd_sf"/>
</dbReference>
<dbReference type="InterPro" id="IPR008979">
    <property type="entry name" value="Galactose-bd-like_sf"/>
</dbReference>
<evidence type="ECO:0000256" key="9">
    <source>
        <dbReference type="ARBA" id="ARBA00023180"/>
    </source>
</evidence>
<proteinExistence type="inferred from homology"/>
<reference evidence="15 16" key="1">
    <citation type="journal article" date="2019" name="Nat. Plants">
        <title>Stout camphor tree genome fills gaps in understanding of flowering plant genome evolution.</title>
        <authorList>
            <person name="Chaw S.M."/>
            <person name="Liu Y.C."/>
            <person name="Wu Y.W."/>
            <person name="Wang H.Y."/>
            <person name="Lin C.I."/>
            <person name="Wu C.S."/>
            <person name="Ke H.M."/>
            <person name="Chang L.Y."/>
            <person name="Hsu C.Y."/>
            <person name="Yang H.T."/>
            <person name="Sudianto E."/>
            <person name="Hsu M.H."/>
            <person name="Wu K.P."/>
            <person name="Wang L.N."/>
            <person name="Leebens-Mack J.H."/>
            <person name="Tsai I.J."/>
        </authorList>
    </citation>
    <scope>NUCLEOTIDE SEQUENCE [LARGE SCALE GENOMIC DNA]</scope>
    <source>
        <strain evidence="16">cv. Chaw 1501</strain>
        <tissue evidence="15">Young leaves</tissue>
    </source>
</reference>
<evidence type="ECO:0000313" key="15">
    <source>
        <dbReference type="EMBL" id="RWR79238.1"/>
    </source>
</evidence>
<dbReference type="SUPFAM" id="SSF51445">
    <property type="entry name" value="(Trans)glycosidases"/>
    <property type="match status" value="1"/>
</dbReference>
<organism evidence="15 16">
    <name type="scientific">Cinnamomum micranthum f. kanehirae</name>
    <dbReference type="NCBI Taxonomy" id="337451"/>
    <lineage>
        <taxon>Eukaryota</taxon>
        <taxon>Viridiplantae</taxon>
        <taxon>Streptophyta</taxon>
        <taxon>Embryophyta</taxon>
        <taxon>Tracheophyta</taxon>
        <taxon>Spermatophyta</taxon>
        <taxon>Magnoliopsida</taxon>
        <taxon>Magnoliidae</taxon>
        <taxon>Laurales</taxon>
        <taxon>Lauraceae</taxon>
        <taxon>Cinnamomum</taxon>
    </lineage>
</organism>
<evidence type="ECO:0000256" key="10">
    <source>
        <dbReference type="ARBA" id="ARBA00023295"/>
    </source>
</evidence>
<dbReference type="InterPro" id="IPR031330">
    <property type="entry name" value="Gly_Hdrlase_35_cat"/>
</dbReference>
<evidence type="ECO:0000256" key="1">
    <source>
        <dbReference type="ARBA" id="ARBA00001412"/>
    </source>
</evidence>
<dbReference type="GO" id="GO:0048046">
    <property type="term" value="C:apoplast"/>
    <property type="evidence" value="ECO:0007669"/>
    <property type="project" value="UniProtKB-SubCell"/>
</dbReference>
<protein>
    <recommendedName>
        <fullName evidence="4 11">Beta-galactosidase</fullName>
        <ecNumber evidence="4 11">3.2.1.23</ecNumber>
    </recommendedName>
</protein>
<comment type="catalytic activity">
    <reaction evidence="1 11">
        <text>Hydrolysis of terminal non-reducing beta-D-galactose residues in beta-D-galactosides.</text>
        <dbReference type="EC" id="3.2.1.23"/>
    </reaction>
</comment>
<evidence type="ECO:0000256" key="6">
    <source>
        <dbReference type="ARBA" id="ARBA00022525"/>
    </source>
</evidence>
<feature type="signal peptide" evidence="13">
    <location>
        <begin position="1"/>
        <end position="24"/>
    </location>
</feature>
<comment type="subcellular location">
    <subcellularLocation>
        <location evidence="2">Secreted</location>
        <location evidence="2">Extracellular space</location>
        <location evidence="2">Apoplast</location>
    </subcellularLocation>
</comment>
<evidence type="ECO:0000256" key="7">
    <source>
        <dbReference type="ARBA" id="ARBA00022729"/>
    </source>
</evidence>
<dbReference type="GO" id="GO:0005975">
    <property type="term" value="P:carbohydrate metabolic process"/>
    <property type="evidence" value="ECO:0007669"/>
    <property type="project" value="InterPro"/>
</dbReference>
<keyword evidence="6" id="KW-0964">Secreted</keyword>
<dbReference type="SUPFAM" id="SSF49785">
    <property type="entry name" value="Galactose-binding domain-like"/>
    <property type="match status" value="2"/>
</dbReference>
<comment type="caution">
    <text evidence="15">The sequence shown here is derived from an EMBL/GenBank/DDBJ whole genome shotgun (WGS) entry which is preliminary data.</text>
</comment>
<dbReference type="Pfam" id="PF01301">
    <property type="entry name" value="Glyco_hydro_35"/>
    <property type="match status" value="1"/>
</dbReference>
<dbReference type="InterPro" id="IPR019801">
    <property type="entry name" value="Glyco_hydro_35_CS"/>
</dbReference>
<dbReference type="InterPro" id="IPR001944">
    <property type="entry name" value="Glycoside_Hdrlase_35"/>
</dbReference>
<dbReference type="InterPro" id="IPR048913">
    <property type="entry name" value="BetaGal_gal-bd"/>
</dbReference>
<dbReference type="EMBL" id="QPKB01000003">
    <property type="protein sequence ID" value="RWR79238.1"/>
    <property type="molecule type" value="Genomic_DNA"/>
</dbReference>
<dbReference type="OrthoDB" id="1657402at2759"/>
<keyword evidence="8 11" id="KW-0378">Hydrolase</keyword>
<dbReference type="Pfam" id="PF17834">
    <property type="entry name" value="GHD"/>
    <property type="match status" value="1"/>
</dbReference>
<dbReference type="InterPro" id="IPR017853">
    <property type="entry name" value="GH"/>
</dbReference>
<dbReference type="GO" id="GO:0004565">
    <property type="term" value="F:beta-galactosidase activity"/>
    <property type="evidence" value="ECO:0007669"/>
    <property type="project" value="UniProtKB-EC"/>
</dbReference>